<sequence length="912" mass="100981">MAEAEPQHAFDLRIPHKGNETRWTVSISDEWDVLGPFPIHAREQHFLSPSFPIDLSRVVDLSLRYPSSYADGGSVGWTKATSSNGNLAVSFPDVRWDSLRRTEGWAALQHHSLLRTAIVIQPLLSGSTDETLSSPRLSVSMLQGSLFTITPSSPNLNFTPKWYAGNIYAMGASLPQAVSLPEPPSPTEPTVYHLFLSGDYEIRLFGDPKARGSDVPELQISYTVEIEHPREALTVQPTHHVVPDFVDGWAFGDAFGIGLRSVDGWWTVTDAKIHNEEFELPTPTALHDTSSLHDYQVLPLRPSRLAPTQTRIIPLRFTQKKPLCASELHLELSATSHTGVSLTIHVTLHVKQQTQWNSTRSSPIKATYFFAGSMPTGFLVTPPKEQKNGQLRTPLLALHGAGVDIFAQDFWPQALPRQQYSWIIMPIGRTSWGLDWHGPSAEDAWSTVDALFQILQGHHRWHPWRIANNSRVVLLGHSNGGQGTWYMASRHPDRVVAAVPAAAYIKSQAYIPLTLSRSAHYMDPSLRSILESSLTPDDNDLFISNLAGTPVLAVHGGDDENVPVWHTREAVSVFKTWYPDANITFKEDAGESHWYPTVFDNDEVQDFIRSAVKQANPADASSLHSASQFTLTVAVPRESGSLNGWRILQLRTPGRLGRLTVEVSSESVSVKTQNVAAFSIKWSTSFFDTFIIDDSEVNVDFAGEGTQLSFVYNSHRWQNLLIQFSGRMYNIFATAGPLTIIIPNNSSSVQSAAARLAHDLDTYHKLDAEIVYAEAAVRQLTAGSLSQGNLILLGGASNTFTHRLLAAKHTVFSMNGEYIRIRGKPVDPTFATLFLHPHSTNPAGLVLISFTSNDSALERAMRLFPMRTGITLPDWIMVSDLTDSIGSGGVQAAGVWKNNWTWNEPMSFIHAF</sequence>
<reference evidence="4" key="1">
    <citation type="submission" date="2024-04" db="EMBL/GenBank/DDBJ databases">
        <authorList>
            <person name="Shaw F."/>
            <person name="Minotto A."/>
        </authorList>
    </citation>
    <scope>NUCLEOTIDE SEQUENCE [LARGE SCALE GENOMIC DNA]</scope>
</reference>
<dbReference type="Proteomes" id="UP001497453">
    <property type="component" value="Chromosome 3"/>
</dbReference>
<dbReference type="PANTHER" id="PTHR43037:SF4">
    <property type="entry name" value="PEPTIDASE S9 PROLYL OLIGOPEPTIDASE CATALYTIC DOMAIN-CONTAINING PROTEIN"/>
    <property type="match status" value="1"/>
</dbReference>
<keyword evidence="1" id="KW-0732">Signal</keyword>
<accession>A0ABP1D7X0</accession>
<protein>
    <recommendedName>
        <fullName evidence="2">Peptidase S9 prolyl oligopeptidase catalytic domain-containing protein</fullName>
    </recommendedName>
</protein>
<dbReference type="SUPFAM" id="SSF53474">
    <property type="entry name" value="alpha/beta-Hydrolases"/>
    <property type="match status" value="1"/>
</dbReference>
<keyword evidence="4" id="KW-1185">Reference proteome</keyword>
<dbReference type="InterPro" id="IPR029058">
    <property type="entry name" value="AB_hydrolase_fold"/>
</dbReference>
<evidence type="ECO:0000313" key="4">
    <source>
        <dbReference type="Proteomes" id="UP001497453"/>
    </source>
</evidence>
<evidence type="ECO:0000256" key="1">
    <source>
        <dbReference type="ARBA" id="ARBA00022729"/>
    </source>
</evidence>
<dbReference type="PANTHER" id="PTHR43037">
    <property type="entry name" value="UNNAMED PRODUCT-RELATED"/>
    <property type="match status" value="1"/>
</dbReference>
<name>A0ABP1D7X0_9APHY</name>
<evidence type="ECO:0000313" key="3">
    <source>
        <dbReference type="EMBL" id="CAL1703965.1"/>
    </source>
</evidence>
<gene>
    <name evidence="3" type="ORF">GFSPODELE1_LOCUS4791</name>
</gene>
<dbReference type="InterPro" id="IPR050955">
    <property type="entry name" value="Plant_Biomass_Hydrol_Est"/>
</dbReference>
<organism evidence="3 4">
    <name type="scientific">Somion occarium</name>
    <dbReference type="NCBI Taxonomy" id="3059160"/>
    <lineage>
        <taxon>Eukaryota</taxon>
        <taxon>Fungi</taxon>
        <taxon>Dikarya</taxon>
        <taxon>Basidiomycota</taxon>
        <taxon>Agaricomycotina</taxon>
        <taxon>Agaricomycetes</taxon>
        <taxon>Polyporales</taxon>
        <taxon>Cerrenaceae</taxon>
        <taxon>Somion</taxon>
    </lineage>
</organism>
<dbReference type="Gene3D" id="3.40.50.1820">
    <property type="entry name" value="alpha/beta hydrolase"/>
    <property type="match status" value="1"/>
</dbReference>
<evidence type="ECO:0000259" key="2">
    <source>
        <dbReference type="Pfam" id="PF00326"/>
    </source>
</evidence>
<proteinExistence type="predicted"/>
<dbReference type="Pfam" id="PF00326">
    <property type="entry name" value="Peptidase_S9"/>
    <property type="match status" value="1"/>
</dbReference>
<feature type="domain" description="Peptidase S9 prolyl oligopeptidase catalytic" evidence="2">
    <location>
        <begin position="466"/>
        <end position="597"/>
    </location>
</feature>
<dbReference type="InterPro" id="IPR001375">
    <property type="entry name" value="Peptidase_S9_cat"/>
</dbReference>
<dbReference type="EMBL" id="OZ037946">
    <property type="protein sequence ID" value="CAL1703965.1"/>
    <property type="molecule type" value="Genomic_DNA"/>
</dbReference>